<keyword evidence="1" id="KW-0812">Transmembrane</keyword>
<feature type="transmembrane region" description="Helical" evidence="1">
    <location>
        <begin position="12"/>
        <end position="33"/>
    </location>
</feature>
<feature type="transmembrane region" description="Helical" evidence="1">
    <location>
        <begin position="141"/>
        <end position="160"/>
    </location>
</feature>
<dbReference type="EMBL" id="JAPJUH010000002">
    <property type="protein sequence ID" value="MCX3264454.1"/>
    <property type="molecule type" value="Genomic_DNA"/>
</dbReference>
<evidence type="ECO:0000256" key="1">
    <source>
        <dbReference type="SAM" id="Phobius"/>
    </source>
</evidence>
<evidence type="ECO:0000313" key="3">
    <source>
        <dbReference type="Proteomes" id="UP001142592"/>
    </source>
</evidence>
<feature type="transmembrane region" description="Helical" evidence="1">
    <location>
        <begin position="172"/>
        <end position="191"/>
    </location>
</feature>
<dbReference type="RefSeq" id="WP_029204381.1">
    <property type="nucleotide sequence ID" value="NZ_JAPJUH010000002.1"/>
</dbReference>
<proteinExistence type="predicted"/>
<evidence type="ECO:0000313" key="2">
    <source>
        <dbReference type="EMBL" id="MCX3264454.1"/>
    </source>
</evidence>
<keyword evidence="1" id="KW-0472">Membrane</keyword>
<gene>
    <name evidence="2" type="ORF">OQZ29_06840</name>
</gene>
<keyword evidence="3" id="KW-1185">Reference proteome</keyword>
<dbReference type="AlphaFoldDB" id="A0A9X3DB81"/>
<keyword evidence="1" id="KW-1133">Transmembrane helix</keyword>
<feature type="transmembrane region" description="Helical" evidence="1">
    <location>
        <begin position="53"/>
        <end position="70"/>
    </location>
</feature>
<feature type="transmembrane region" description="Helical" evidence="1">
    <location>
        <begin position="77"/>
        <end position="103"/>
    </location>
</feature>
<sequence length="451" mass="51501">MKNSTKTKLIKVTMVIAICFAVHVLVALISSLIVNKLILNTRLANFTVYDGYADFSILLVYILVSALLMFDKIKGNALVITTVSFFAFLTVKVFVIDIIAHYFRFYVKIAQNGAYSFDIFINRLAKNWQELRWEFSNLGQFLSFIVWVFIALLGICYLSLWAKNKLKGNTKINLVFGLLFLTAFSSCGDHIQREKDKYPQIPAFPAFAKNALLYKKFDVATVSFNAYKSAKVDGHDLVIHTKDYFFYAVADSSLFLITGYREAIKPGMEFPAKNFITLTRLRNKKIEKSVWTESCDQDLPVFNDGQTLIVGTRVFEVKAPRLAFTKVDKTNDDLVNNSMMAYTWNFSNKLISENYKPFDSTFVKELDRITIGSDGNFTGGLNNGINYTYDAVPMIYYEFNVGGKVGKTKINFDEQKVPLLLKVGDQIYCITYSSELKWKREVNHYEIGVIE</sequence>
<accession>A0A9X3DB81</accession>
<reference evidence="2" key="1">
    <citation type="submission" date="2022-11" db="EMBL/GenBank/DDBJ databases">
        <authorList>
            <person name="Graham C."/>
            <person name="Newman J.D."/>
        </authorList>
    </citation>
    <scope>NUCLEOTIDE SEQUENCE</scope>
    <source>
        <strain evidence="2">DSM 19486</strain>
    </source>
</reference>
<name>A0A9X3DB81_9SPHI</name>
<protein>
    <submittedName>
        <fullName evidence="2">Uncharacterized protein</fullName>
    </submittedName>
</protein>
<comment type="caution">
    <text evidence="2">The sequence shown here is derived from an EMBL/GenBank/DDBJ whole genome shotgun (WGS) entry which is preliminary data.</text>
</comment>
<dbReference type="Proteomes" id="UP001142592">
    <property type="component" value="Unassembled WGS sequence"/>
</dbReference>
<organism evidence="2 3">
    <name type="scientific">Pedobacter agri</name>
    <dbReference type="NCBI Taxonomy" id="454586"/>
    <lineage>
        <taxon>Bacteria</taxon>
        <taxon>Pseudomonadati</taxon>
        <taxon>Bacteroidota</taxon>
        <taxon>Sphingobacteriia</taxon>
        <taxon>Sphingobacteriales</taxon>
        <taxon>Sphingobacteriaceae</taxon>
        <taxon>Pedobacter</taxon>
    </lineage>
</organism>